<evidence type="ECO:0000313" key="2">
    <source>
        <dbReference type="EMBL" id="CAI2178069.1"/>
    </source>
</evidence>
<comment type="caution">
    <text evidence="2">The sequence shown here is derived from an EMBL/GenBank/DDBJ whole genome shotgun (WGS) entry which is preliminary data.</text>
</comment>
<dbReference type="EMBL" id="CAMKVN010001786">
    <property type="protein sequence ID" value="CAI2178069.1"/>
    <property type="molecule type" value="Genomic_DNA"/>
</dbReference>
<proteinExistence type="predicted"/>
<sequence>MEKSNRDKFHSKTNNFKEQKMEKLSSFDPERPKKSNRSHHKKKPDLEREKQKAEFERSEKELKKLLVQFGSKARVADDIDRDSSKIRDNIYKLMEKTKTKSLSNNAKAKQDLTPQHHQQQQAEETTTTFKTIKYKKYHFEPYEAIVHGTFGVEPNYWSYLTTIFDTVVDFLGEVKHGGRGFGSPSYDGL</sequence>
<dbReference type="AlphaFoldDB" id="A0A9W4SQZ0"/>
<feature type="compositionally biased region" description="Basic residues" evidence="1">
    <location>
        <begin position="34"/>
        <end position="43"/>
    </location>
</feature>
<accession>A0A9W4SQZ0</accession>
<protein>
    <submittedName>
        <fullName evidence="2">15014_t:CDS:1</fullName>
    </submittedName>
</protein>
<feature type="non-terminal residue" evidence="2">
    <location>
        <position position="189"/>
    </location>
</feature>
<keyword evidence="3" id="KW-1185">Reference proteome</keyword>
<feature type="compositionally biased region" description="Basic and acidic residues" evidence="1">
    <location>
        <begin position="44"/>
        <end position="57"/>
    </location>
</feature>
<reference evidence="2" key="1">
    <citation type="submission" date="2022-08" db="EMBL/GenBank/DDBJ databases">
        <authorList>
            <person name="Kallberg Y."/>
            <person name="Tangrot J."/>
            <person name="Rosling A."/>
        </authorList>
    </citation>
    <scope>NUCLEOTIDE SEQUENCE</scope>
    <source>
        <strain evidence="2">Wild A</strain>
    </source>
</reference>
<feature type="compositionally biased region" description="Low complexity" evidence="1">
    <location>
        <begin position="111"/>
        <end position="125"/>
    </location>
</feature>
<feature type="compositionally biased region" description="Basic and acidic residues" evidence="1">
    <location>
        <begin position="1"/>
        <end position="33"/>
    </location>
</feature>
<evidence type="ECO:0000313" key="3">
    <source>
        <dbReference type="Proteomes" id="UP001153678"/>
    </source>
</evidence>
<dbReference type="OrthoDB" id="2425483at2759"/>
<dbReference type="Proteomes" id="UP001153678">
    <property type="component" value="Unassembled WGS sequence"/>
</dbReference>
<evidence type="ECO:0000256" key="1">
    <source>
        <dbReference type="SAM" id="MobiDB-lite"/>
    </source>
</evidence>
<organism evidence="2 3">
    <name type="scientific">Funneliformis geosporum</name>
    <dbReference type="NCBI Taxonomy" id="1117311"/>
    <lineage>
        <taxon>Eukaryota</taxon>
        <taxon>Fungi</taxon>
        <taxon>Fungi incertae sedis</taxon>
        <taxon>Mucoromycota</taxon>
        <taxon>Glomeromycotina</taxon>
        <taxon>Glomeromycetes</taxon>
        <taxon>Glomerales</taxon>
        <taxon>Glomeraceae</taxon>
        <taxon>Funneliformis</taxon>
    </lineage>
</organism>
<gene>
    <name evidence="2" type="ORF">FWILDA_LOCUS8401</name>
</gene>
<feature type="region of interest" description="Disordered" evidence="1">
    <location>
        <begin position="97"/>
        <end position="125"/>
    </location>
</feature>
<feature type="region of interest" description="Disordered" evidence="1">
    <location>
        <begin position="1"/>
        <end position="57"/>
    </location>
</feature>
<name>A0A9W4SQZ0_9GLOM</name>